<accession>A0ABD1MVW6</accession>
<comment type="caution">
    <text evidence="2">The sequence shown here is derived from an EMBL/GenBank/DDBJ whole genome shotgun (WGS) entry which is preliminary data.</text>
</comment>
<proteinExistence type="predicted"/>
<reference evidence="2 3" key="1">
    <citation type="submission" date="2024-08" db="EMBL/GenBank/DDBJ databases">
        <title>Insights into the chromosomal genome structure of Flemingia macrophylla.</title>
        <authorList>
            <person name="Ding Y."/>
            <person name="Zhao Y."/>
            <person name="Bi W."/>
            <person name="Wu M."/>
            <person name="Zhao G."/>
            <person name="Gong Y."/>
            <person name="Li W."/>
            <person name="Zhang P."/>
        </authorList>
    </citation>
    <scope>NUCLEOTIDE SEQUENCE [LARGE SCALE GENOMIC DNA]</scope>
    <source>
        <strain evidence="2">DYQJB</strain>
        <tissue evidence="2">Leaf</tissue>
    </source>
</reference>
<name>A0ABD1MVW6_9FABA</name>
<evidence type="ECO:0000256" key="1">
    <source>
        <dbReference type="SAM" id="MobiDB-lite"/>
    </source>
</evidence>
<sequence>MSLLLISSRRANISANEVSKQRASCQILMVLPFPTIQLVLREIFVQYLLIDDHNDDASVVASGGHNLDAIASVHGPSHGPTFNLTQAQYTRLMSLLQLFSASSGPGPTDKPNSSHVNISHVPNQGSLDSMPLSLRPWHLVSEKGA</sequence>
<keyword evidence="3" id="KW-1185">Reference proteome</keyword>
<protein>
    <submittedName>
        <fullName evidence="2">Uncharacterized protein</fullName>
    </submittedName>
</protein>
<evidence type="ECO:0000313" key="3">
    <source>
        <dbReference type="Proteomes" id="UP001603857"/>
    </source>
</evidence>
<feature type="region of interest" description="Disordered" evidence="1">
    <location>
        <begin position="102"/>
        <end position="129"/>
    </location>
</feature>
<evidence type="ECO:0000313" key="2">
    <source>
        <dbReference type="EMBL" id="KAL2339951.1"/>
    </source>
</evidence>
<dbReference type="EMBL" id="JBGMDY010000003">
    <property type="protein sequence ID" value="KAL2339951.1"/>
    <property type="molecule type" value="Genomic_DNA"/>
</dbReference>
<organism evidence="2 3">
    <name type="scientific">Flemingia macrophylla</name>
    <dbReference type="NCBI Taxonomy" id="520843"/>
    <lineage>
        <taxon>Eukaryota</taxon>
        <taxon>Viridiplantae</taxon>
        <taxon>Streptophyta</taxon>
        <taxon>Embryophyta</taxon>
        <taxon>Tracheophyta</taxon>
        <taxon>Spermatophyta</taxon>
        <taxon>Magnoliopsida</taxon>
        <taxon>eudicotyledons</taxon>
        <taxon>Gunneridae</taxon>
        <taxon>Pentapetalae</taxon>
        <taxon>rosids</taxon>
        <taxon>fabids</taxon>
        <taxon>Fabales</taxon>
        <taxon>Fabaceae</taxon>
        <taxon>Papilionoideae</taxon>
        <taxon>50 kb inversion clade</taxon>
        <taxon>NPAAA clade</taxon>
        <taxon>indigoferoid/millettioid clade</taxon>
        <taxon>Phaseoleae</taxon>
        <taxon>Flemingia</taxon>
    </lineage>
</organism>
<dbReference type="AlphaFoldDB" id="A0ABD1MVW6"/>
<feature type="compositionally biased region" description="Polar residues" evidence="1">
    <location>
        <begin position="102"/>
        <end position="127"/>
    </location>
</feature>
<dbReference type="Proteomes" id="UP001603857">
    <property type="component" value="Unassembled WGS sequence"/>
</dbReference>
<gene>
    <name evidence="2" type="ORF">Fmac_007891</name>
</gene>